<accession>A0A4C1TW54</accession>
<dbReference type="EMBL" id="BGZK01000094">
    <property type="protein sequence ID" value="GBP18249.1"/>
    <property type="molecule type" value="Genomic_DNA"/>
</dbReference>
<keyword evidence="2" id="KW-1185">Reference proteome</keyword>
<dbReference type="AlphaFoldDB" id="A0A4C1TW54"/>
<evidence type="ECO:0000313" key="1">
    <source>
        <dbReference type="EMBL" id="GBP18249.1"/>
    </source>
</evidence>
<organism evidence="1 2">
    <name type="scientific">Eumeta variegata</name>
    <name type="common">Bagworm moth</name>
    <name type="synonym">Eumeta japonica</name>
    <dbReference type="NCBI Taxonomy" id="151549"/>
    <lineage>
        <taxon>Eukaryota</taxon>
        <taxon>Metazoa</taxon>
        <taxon>Ecdysozoa</taxon>
        <taxon>Arthropoda</taxon>
        <taxon>Hexapoda</taxon>
        <taxon>Insecta</taxon>
        <taxon>Pterygota</taxon>
        <taxon>Neoptera</taxon>
        <taxon>Endopterygota</taxon>
        <taxon>Lepidoptera</taxon>
        <taxon>Glossata</taxon>
        <taxon>Ditrysia</taxon>
        <taxon>Tineoidea</taxon>
        <taxon>Psychidae</taxon>
        <taxon>Oiketicinae</taxon>
        <taxon>Eumeta</taxon>
    </lineage>
</organism>
<dbReference type="Proteomes" id="UP000299102">
    <property type="component" value="Unassembled WGS sequence"/>
</dbReference>
<evidence type="ECO:0000313" key="2">
    <source>
        <dbReference type="Proteomes" id="UP000299102"/>
    </source>
</evidence>
<reference evidence="1 2" key="1">
    <citation type="journal article" date="2019" name="Commun. Biol.">
        <title>The bagworm genome reveals a unique fibroin gene that provides high tensile strength.</title>
        <authorList>
            <person name="Kono N."/>
            <person name="Nakamura H."/>
            <person name="Ohtoshi R."/>
            <person name="Tomita M."/>
            <person name="Numata K."/>
            <person name="Arakawa K."/>
        </authorList>
    </citation>
    <scope>NUCLEOTIDE SEQUENCE [LARGE SCALE GENOMIC DNA]</scope>
</reference>
<proteinExistence type="predicted"/>
<comment type="caution">
    <text evidence="1">The sequence shown here is derived from an EMBL/GenBank/DDBJ whole genome shotgun (WGS) entry which is preliminary data.</text>
</comment>
<protein>
    <submittedName>
        <fullName evidence="1">Uncharacterized protein</fullName>
    </submittedName>
</protein>
<name>A0A4C1TW54_EUMVA</name>
<gene>
    <name evidence="1" type="ORF">EVAR_9091_1</name>
</gene>
<sequence length="111" mass="12775">MIVLTDVASYKLRTTSVLSAVYHVDYPVTYHEFRYSAAECGRFIQLRPIYECGGRIRLSARSVTPRKSRGVVAMGAAHRCYRPERRPLRPVNASYRRGLLFRNKGNILIKE</sequence>